<dbReference type="AlphaFoldDB" id="A0A173ZI21"/>
<dbReference type="EMBL" id="CYYU01000007">
    <property type="protein sequence ID" value="CUN76052.1"/>
    <property type="molecule type" value="Genomic_DNA"/>
</dbReference>
<evidence type="ECO:0000313" key="5">
    <source>
        <dbReference type="Proteomes" id="UP000095546"/>
    </source>
</evidence>
<dbReference type="PANTHER" id="PTHR46558">
    <property type="entry name" value="TRACRIPTIONAL REGULATORY PROTEIN-RELATED-RELATED"/>
    <property type="match status" value="1"/>
</dbReference>
<evidence type="ECO:0000256" key="1">
    <source>
        <dbReference type="ARBA" id="ARBA00023125"/>
    </source>
</evidence>
<feature type="region of interest" description="Disordered" evidence="2">
    <location>
        <begin position="108"/>
        <end position="143"/>
    </location>
</feature>
<dbReference type="RefSeq" id="WP_055161620.1">
    <property type="nucleotide sequence ID" value="NZ_CABIWZ010000007.1"/>
</dbReference>
<dbReference type="InterPro" id="IPR010982">
    <property type="entry name" value="Lambda_DNA-bd_dom_sf"/>
</dbReference>
<evidence type="ECO:0000313" key="4">
    <source>
        <dbReference type="EMBL" id="CUN76052.1"/>
    </source>
</evidence>
<dbReference type="STRING" id="187979.ERS852385_01300"/>
<gene>
    <name evidence="4" type="primary">pezA</name>
    <name evidence="4" type="ORF">ERS852385_01300</name>
</gene>
<evidence type="ECO:0000259" key="3">
    <source>
        <dbReference type="PROSITE" id="PS50943"/>
    </source>
</evidence>
<dbReference type="OrthoDB" id="72638at2"/>
<dbReference type="CDD" id="cd00093">
    <property type="entry name" value="HTH_XRE"/>
    <property type="match status" value="1"/>
</dbReference>
<keyword evidence="1" id="KW-0238">DNA-binding</keyword>
<organism evidence="4 5">
    <name type="scientific">Mitsuokella jalaludinii</name>
    <dbReference type="NCBI Taxonomy" id="187979"/>
    <lineage>
        <taxon>Bacteria</taxon>
        <taxon>Bacillati</taxon>
        <taxon>Bacillota</taxon>
        <taxon>Negativicutes</taxon>
        <taxon>Selenomonadales</taxon>
        <taxon>Selenomonadaceae</taxon>
        <taxon>Mitsuokella</taxon>
    </lineage>
</organism>
<evidence type="ECO:0000256" key="2">
    <source>
        <dbReference type="SAM" id="MobiDB-lite"/>
    </source>
</evidence>
<dbReference type="SMART" id="SM00530">
    <property type="entry name" value="HTH_XRE"/>
    <property type="match status" value="1"/>
</dbReference>
<dbReference type="PANTHER" id="PTHR46558:SF11">
    <property type="entry name" value="HTH-TYPE TRANSCRIPTIONAL REGULATOR XRE"/>
    <property type="match status" value="1"/>
</dbReference>
<dbReference type="GeneID" id="83710740"/>
<feature type="domain" description="HTH cro/C1-type" evidence="3">
    <location>
        <begin position="8"/>
        <end position="61"/>
    </location>
</feature>
<protein>
    <submittedName>
        <fullName evidence="4">Antitoxin PezA</fullName>
    </submittedName>
</protein>
<accession>A0A173ZI21</accession>
<name>A0A173ZI21_9FIRM</name>
<dbReference type="SUPFAM" id="SSF47413">
    <property type="entry name" value="lambda repressor-like DNA-binding domains"/>
    <property type="match status" value="1"/>
</dbReference>
<dbReference type="GO" id="GO:0003677">
    <property type="term" value="F:DNA binding"/>
    <property type="evidence" value="ECO:0007669"/>
    <property type="project" value="UniProtKB-KW"/>
</dbReference>
<dbReference type="Pfam" id="PF01381">
    <property type="entry name" value="HTH_3"/>
    <property type="match status" value="1"/>
</dbReference>
<sequence length="143" mass="15844">MNLTAQRLRALRKREGLSQTEVARILGITRTAYNKYESGASAPSRKLRELAQLYHVSTDYILGEEDALAEKLREADARTSSHLRKYLNLSDEGKDIVDITLDAVYARESNDVSSTESSRPRVKNTAAAPKSPTVAGEAPTDRH</sequence>
<proteinExistence type="predicted"/>
<dbReference type="InterPro" id="IPR001387">
    <property type="entry name" value="Cro/C1-type_HTH"/>
</dbReference>
<dbReference type="PROSITE" id="PS50943">
    <property type="entry name" value="HTH_CROC1"/>
    <property type="match status" value="1"/>
</dbReference>
<dbReference type="Gene3D" id="1.10.260.40">
    <property type="entry name" value="lambda repressor-like DNA-binding domains"/>
    <property type="match status" value="1"/>
</dbReference>
<keyword evidence="5" id="KW-1185">Reference proteome</keyword>
<dbReference type="Proteomes" id="UP000095546">
    <property type="component" value="Unassembled WGS sequence"/>
</dbReference>
<reference evidence="4 5" key="1">
    <citation type="submission" date="2015-09" db="EMBL/GenBank/DDBJ databases">
        <authorList>
            <consortium name="Pathogen Informatics"/>
        </authorList>
    </citation>
    <scope>NUCLEOTIDE SEQUENCE [LARGE SCALE GENOMIC DNA]</scope>
    <source>
        <strain evidence="4 5">2789STDY5608828</strain>
    </source>
</reference>